<dbReference type="PANTHER" id="PTHR36681:SF3">
    <property type="entry name" value="NUCLEAR GTPASE, GERMINAL CENTER-ASSOCIATED, TANDEM DUPLICATE 3"/>
    <property type="match status" value="1"/>
</dbReference>
<evidence type="ECO:0000313" key="3">
    <source>
        <dbReference type="Proteomes" id="UP000799423"/>
    </source>
</evidence>
<protein>
    <submittedName>
        <fullName evidence="2">Uncharacterized protein</fullName>
    </submittedName>
</protein>
<evidence type="ECO:0000313" key="2">
    <source>
        <dbReference type="EMBL" id="KAF2854927.1"/>
    </source>
</evidence>
<dbReference type="PANTHER" id="PTHR36681">
    <property type="entry name" value="NUCLEAR GTPASE, GERMINAL CENTER-ASSOCIATED, TANDEM DUPLICATE 3"/>
    <property type="match status" value="1"/>
</dbReference>
<reference evidence="2" key="1">
    <citation type="submission" date="2020-01" db="EMBL/GenBank/DDBJ databases">
        <authorList>
            <consortium name="DOE Joint Genome Institute"/>
            <person name="Haridas S."/>
            <person name="Albert R."/>
            <person name="Binder M."/>
            <person name="Bloem J."/>
            <person name="Labutti K."/>
            <person name="Salamov A."/>
            <person name="Andreopoulos B."/>
            <person name="Baker S.E."/>
            <person name="Barry K."/>
            <person name="Bills G."/>
            <person name="Bluhm B.H."/>
            <person name="Cannon C."/>
            <person name="Castanera R."/>
            <person name="Culley D.E."/>
            <person name="Daum C."/>
            <person name="Ezra D."/>
            <person name="Gonzalez J.B."/>
            <person name="Henrissat B."/>
            <person name="Kuo A."/>
            <person name="Liang C."/>
            <person name="Lipzen A."/>
            <person name="Lutzoni F."/>
            <person name="Magnuson J."/>
            <person name="Mondo S."/>
            <person name="Nolan M."/>
            <person name="Ohm R."/>
            <person name="Pangilinan J."/>
            <person name="Park H.-J."/>
            <person name="Ramirez L."/>
            <person name="Alfaro M."/>
            <person name="Sun H."/>
            <person name="Tritt A."/>
            <person name="Yoshinaga Y."/>
            <person name="Zwiers L.-H."/>
            <person name="Turgeon B.G."/>
            <person name="Goodwin S.B."/>
            <person name="Spatafora J.W."/>
            <person name="Crous P.W."/>
            <person name="Grigoriev I.V."/>
        </authorList>
    </citation>
    <scope>NUCLEOTIDE SEQUENCE</scope>
    <source>
        <strain evidence="2">IPT5</strain>
    </source>
</reference>
<proteinExistence type="predicted"/>
<keyword evidence="1" id="KW-0175">Coiled coil</keyword>
<dbReference type="Proteomes" id="UP000799423">
    <property type="component" value="Unassembled WGS sequence"/>
</dbReference>
<dbReference type="EMBL" id="MU006291">
    <property type="protein sequence ID" value="KAF2854927.1"/>
    <property type="molecule type" value="Genomic_DNA"/>
</dbReference>
<accession>A0A6A7BJH9</accession>
<name>A0A6A7BJH9_9PLEO</name>
<dbReference type="OrthoDB" id="3598281at2759"/>
<sequence length="181" mass="20467">MLGRFYVESESYVNSKEKITKKSKDKAKEKKTGSQMEYWSLSKVVNVSTKSPALSTEAYIVDVSGVHDSNAARAAVAQGYMKQFTVFITVIRSKTYGILITEAIGGLELEEEIARFENEQAQYTVKIKQVGRDIADFREEQNDYKAALNNASEEIEQWKNLQDSLEDGNTVYVPIDRVFKA</sequence>
<dbReference type="AlphaFoldDB" id="A0A6A7BJH9"/>
<organism evidence="2 3">
    <name type="scientific">Plenodomus tracheiphilus IPT5</name>
    <dbReference type="NCBI Taxonomy" id="1408161"/>
    <lineage>
        <taxon>Eukaryota</taxon>
        <taxon>Fungi</taxon>
        <taxon>Dikarya</taxon>
        <taxon>Ascomycota</taxon>
        <taxon>Pezizomycotina</taxon>
        <taxon>Dothideomycetes</taxon>
        <taxon>Pleosporomycetidae</taxon>
        <taxon>Pleosporales</taxon>
        <taxon>Pleosporineae</taxon>
        <taxon>Leptosphaeriaceae</taxon>
        <taxon>Plenodomus</taxon>
    </lineage>
</organism>
<evidence type="ECO:0000256" key="1">
    <source>
        <dbReference type="SAM" id="Coils"/>
    </source>
</evidence>
<feature type="coiled-coil region" evidence="1">
    <location>
        <begin position="134"/>
        <end position="168"/>
    </location>
</feature>
<gene>
    <name evidence="2" type="ORF">T440DRAFT_513990</name>
</gene>
<keyword evidence="3" id="KW-1185">Reference proteome</keyword>